<dbReference type="InterPro" id="IPR029052">
    <property type="entry name" value="Metallo-depent_PP-like"/>
</dbReference>
<dbReference type="RefSeq" id="WP_209137848.1">
    <property type="nucleotide sequence ID" value="NZ_JAGHKO010000001.1"/>
</dbReference>
<evidence type="ECO:0000259" key="1">
    <source>
        <dbReference type="Pfam" id="PF00149"/>
    </source>
</evidence>
<dbReference type="Pfam" id="PF14200">
    <property type="entry name" value="RicinB_lectin_2"/>
    <property type="match status" value="1"/>
</dbReference>
<keyword evidence="4" id="KW-1185">Reference proteome</keyword>
<comment type="caution">
    <text evidence="3">The sequence shown here is derived from an EMBL/GenBank/DDBJ whole genome shotgun (WGS) entry which is preliminary data.</text>
</comment>
<dbReference type="InterPro" id="IPR000772">
    <property type="entry name" value="Ricin_B_lectin"/>
</dbReference>
<dbReference type="SUPFAM" id="SSF50370">
    <property type="entry name" value="Ricin B-like lectins"/>
    <property type="match status" value="1"/>
</dbReference>
<evidence type="ECO:0000313" key="3">
    <source>
        <dbReference type="EMBL" id="MBO9199793.1"/>
    </source>
</evidence>
<protein>
    <submittedName>
        <fullName evidence="3">RICIN domain-containing protein</fullName>
    </submittedName>
</protein>
<feature type="domain" description="Calcineurin-like phosphoesterase" evidence="1">
    <location>
        <begin position="47"/>
        <end position="232"/>
    </location>
</feature>
<dbReference type="PANTHER" id="PTHR43143:SF5">
    <property type="entry name" value="SECRETED PROTEIN"/>
    <property type="match status" value="1"/>
</dbReference>
<proteinExistence type="predicted"/>
<dbReference type="InterPro" id="IPR035992">
    <property type="entry name" value="Ricin_B-like_lectins"/>
</dbReference>
<dbReference type="Pfam" id="PF00149">
    <property type="entry name" value="Metallophos"/>
    <property type="match status" value="1"/>
</dbReference>
<dbReference type="Gene3D" id="3.60.21.10">
    <property type="match status" value="1"/>
</dbReference>
<sequence length="502" mass="54655">MKKVNKLGITAGLCFGLSCSTQSLPEKGTDVTGSKAKTEALAAGDFTIIVMPDTQNYMSGYFGATYPMFTAQIDWIKANRTAMNIAYVIGVGDIVEHGDDPAYASEWTEAATNGYYRLEPDGIPYGLGVGNHEQTPVNSSILTATTTKYNQYFGRNHFTAKPYYGGNLAGSASNNNNSHYDLFSAGGVDFIVIYLEYDHLNEQSTLLNDWAYNLCTTYASRKAIIVTHYAAQAPTGAWGTQGYRIWNRLKGCGNVFMILGGHVTGDAALPDLQKGEAYREDTYNGQTIRTYISDYQGRATTGGAGRLRVMKFSVTNDDVTVKTFSPWNNTGYETDVSSQFTKPLFGPAPTAQVPDGRYKIVARHSGKVLTVYNASTAAGADIVQWDYTSGTGNLPNDEWNLTQIGTSGYYKFINVHSGLGMNVQGVSTAVGGLVKQYNYGADSIYNDEFALIPVGGSYYKIIARHSGLCMYVAGASQSNGALIKQWDYVGDVHTHFQLVRIQ</sequence>
<dbReference type="InterPro" id="IPR051918">
    <property type="entry name" value="STPP_CPPED1"/>
</dbReference>
<dbReference type="PANTHER" id="PTHR43143">
    <property type="entry name" value="METALLOPHOSPHOESTERASE, CALCINEURIN SUPERFAMILY"/>
    <property type="match status" value="1"/>
</dbReference>
<feature type="domain" description="Ricin B lectin" evidence="2">
    <location>
        <begin position="395"/>
        <end position="486"/>
    </location>
</feature>
<evidence type="ECO:0000313" key="4">
    <source>
        <dbReference type="Proteomes" id="UP000677244"/>
    </source>
</evidence>
<dbReference type="PROSITE" id="PS51257">
    <property type="entry name" value="PROKAR_LIPOPROTEIN"/>
    <property type="match status" value="1"/>
</dbReference>
<reference evidence="3 4" key="1">
    <citation type="submission" date="2021-03" db="EMBL/GenBank/DDBJ databases">
        <title>Assistant Professor.</title>
        <authorList>
            <person name="Huq M.A."/>
        </authorList>
    </citation>
    <scope>NUCLEOTIDE SEQUENCE [LARGE SCALE GENOMIC DNA]</scope>
    <source>
        <strain evidence="3 4">MAH-29</strain>
    </source>
</reference>
<name>A0ABS3YPH9_9BACT</name>
<evidence type="ECO:0000259" key="2">
    <source>
        <dbReference type="Pfam" id="PF14200"/>
    </source>
</evidence>
<dbReference type="SUPFAM" id="SSF56300">
    <property type="entry name" value="Metallo-dependent phosphatases"/>
    <property type="match status" value="1"/>
</dbReference>
<dbReference type="EMBL" id="JAGHKO010000001">
    <property type="protein sequence ID" value="MBO9199793.1"/>
    <property type="molecule type" value="Genomic_DNA"/>
</dbReference>
<dbReference type="Proteomes" id="UP000677244">
    <property type="component" value="Unassembled WGS sequence"/>
</dbReference>
<dbReference type="InterPro" id="IPR004843">
    <property type="entry name" value="Calcineurin-like_PHP"/>
</dbReference>
<accession>A0ABS3YPH9</accession>
<organism evidence="3 4">
    <name type="scientific">Niastella soli</name>
    <dbReference type="NCBI Taxonomy" id="2821487"/>
    <lineage>
        <taxon>Bacteria</taxon>
        <taxon>Pseudomonadati</taxon>
        <taxon>Bacteroidota</taxon>
        <taxon>Chitinophagia</taxon>
        <taxon>Chitinophagales</taxon>
        <taxon>Chitinophagaceae</taxon>
        <taxon>Niastella</taxon>
    </lineage>
</organism>
<gene>
    <name evidence="3" type="ORF">J7I42_05900</name>
</gene>
<dbReference type="Gene3D" id="2.80.10.50">
    <property type="match status" value="1"/>
</dbReference>